<dbReference type="Proteomes" id="UP000747542">
    <property type="component" value="Unassembled WGS sequence"/>
</dbReference>
<accession>A0A8J5N9Z4</accession>
<protein>
    <submittedName>
        <fullName evidence="1">Uncharacterized protein</fullName>
    </submittedName>
</protein>
<dbReference type="AlphaFoldDB" id="A0A8J5N9Z4"/>
<name>A0A8J5N9Z4_HOMAM</name>
<dbReference type="EMBL" id="JAHLQT010003055">
    <property type="protein sequence ID" value="KAG7176646.1"/>
    <property type="molecule type" value="Genomic_DNA"/>
</dbReference>
<comment type="caution">
    <text evidence="1">The sequence shown here is derived from an EMBL/GenBank/DDBJ whole genome shotgun (WGS) entry which is preliminary data.</text>
</comment>
<reference evidence="1" key="1">
    <citation type="journal article" date="2021" name="Sci. Adv.">
        <title>The American lobster genome reveals insights on longevity, neural, and immune adaptations.</title>
        <authorList>
            <person name="Polinski J.M."/>
            <person name="Zimin A.V."/>
            <person name="Clark K.F."/>
            <person name="Kohn A.B."/>
            <person name="Sadowski N."/>
            <person name="Timp W."/>
            <person name="Ptitsyn A."/>
            <person name="Khanna P."/>
            <person name="Romanova D.Y."/>
            <person name="Williams P."/>
            <person name="Greenwood S.J."/>
            <person name="Moroz L.L."/>
            <person name="Walt D.R."/>
            <person name="Bodnar A.G."/>
        </authorList>
    </citation>
    <scope>NUCLEOTIDE SEQUENCE</scope>
    <source>
        <strain evidence="1">GMGI-L3</strain>
    </source>
</reference>
<gene>
    <name evidence="1" type="ORF">Hamer_G015457</name>
</gene>
<organism evidence="1 2">
    <name type="scientific">Homarus americanus</name>
    <name type="common">American lobster</name>
    <dbReference type="NCBI Taxonomy" id="6706"/>
    <lineage>
        <taxon>Eukaryota</taxon>
        <taxon>Metazoa</taxon>
        <taxon>Ecdysozoa</taxon>
        <taxon>Arthropoda</taxon>
        <taxon>Crustacea</taxon>
        <taxon>Multicrustacea</taxon>
        <taxon>Malacostraca</taxon>
        <taxon>Eumalacostraca</taxon>
        <taxon>Eucarida</taxon>
        <taxon>Decapoda</taxon>
        <taxon>Pleocyemata</taxon>
        <taxon>Astacidea</taxon>
        <taxon>Nephropoidea</taxon>
        <taxon>Nephropidae</taxon>
        <taxon>Homarus</taxon>
    </lineage>
</organism>
<sequence>MKARQPHAPVLHKLSPDVTLREFKVWRSVWCDYEELLQLRNQLHRIQAHLRSCLTPEMRSTLAHAIGGLRGGPHPISGANPRTDQGASTVQRQRNIALRRVRFEERQQHGGELFDVLKCCPYGTGGGCRVVGDVSGCSTMSCFPGMMRKHNICRPPEADQGAS</sequence>
<keyword evidence="2" id="KW-1185">Reference proteome</keyword>
<evidence type="ECO:0000313" key="2">
    <source>
        <dbReference type="Proteomes" id="UP000747542"/>
    </source>
</evidence>
<evidence type="ECO:0000313" key="1">
    <source>
        <dbReference type="EMBL" id="KAG7176646.1"/>
    </source>
</evidence>
<proteinExistence type="predicted"/>